<sequence length="324" mass="32928">MKPFHSFAMLAAIAAVGQAFAVDATTTPVGYESLPLTAGFNYVGLRLQSPVVVAGKLTAVTATSISDSSVNFGTLLTGTSTYILEVTNANGVTQEFLGSSASGSTITLPVDLTSKAAVNDSYKIRAAATLNSVFGASNSAGLGTGFFGPGTDLVYLPNGAGGFDQYYYDDGQATWADINANPVNGAQVAIPYSDSVILSLGAPVNLVVSGEVKTTATAYALTANSFNYTGSVYPAGSTLASAFNAALPNIDKGFFGPAGDIFYVSNGAGGFNQYYYDDGQASWADINANPVDATTISLPSGVVIYNDGAAANLVASAPASYSSL</sequence>
<feature type="chain" id="PRO_5037999910" description="DUF4394 domain-containing protein" evidence="1">
    <location>
        <begin position="22"/>
        <end position="324"/>
    </location>
</feature>
<evidence type="ECO:0000256" key="1">
    <source>
        <dbReference type="SAM" id="SignalP"/>
    </source>
</evidence>
<feature type="signal peptide" evidence="1">
    <location>
        <begin position="1"/>
        <end position="21"/>
    </location>
</feature>
<evidence type="ECO:0008006" key="4">
    <source>
        <dbReference type="Google" id="ProtNLM"/>
    </source>
</evidence>
<accession>A0A975G8W0</accession>
<proteinExistence type="predicted"/>
<dbReference type="Proteomes" id="UP000676169">
    <property type="component" value="Chromosome"/>
</dbReference>
<dbReference type="AlphaFoldDB" id="A0A975G8W0"/>
<evidence type="ECO:0000313" key="2">
    <source>
        <dbReference type="EMBL" id="QUE50906.1"/>
    </source>
</evidence>
<organism evidence="2 3">
    <name type="scientific">Luteolibacter ambystomatis</name>
    <dbReference type="NCBI Taxonomy" id="2824561"/>
    <lineage>
        <taxon>Bacteria</taxon>
        <taxon>Pseudomonadati</taxon>
        <taxon>Verrucomicrobiota</taxon>
        <taxon>Verrucomicrobiia</taxon>
        <taxon>Verrucomicrobiales</taxon>
        <taxon>Verrucomicrobiaceae</taxon>
        <taxon>Luteolibacter</taxon>
    </lineage>
</organism>
<evidence type="ECO:0000313" key="3">
    <source>
        <dbReference type="Proteomes" id="UP000676169"/>
    </source>
</evidence>
<dbReference type="EMBL" id="CP073100">
    <property type="protein sequence ID" value="QUE50906.1"/>
    <property type="molecule type" value="Genomic_DNA"/>
</dbReference>
<reference evidence="2" key="1">
    <citation type="submission" date="2021-04" db="EMBL/GenBank/DDBJ databases">
        <title>Luteolibacter sp. 32A isolated from the skin of an Anderson's salamander (Ambystoma andersonii).</title>
        <authorList>
            <person name="Spergser J."/>
            <person name="Busse H.-J."/>
        </authorList>
    </citation>
    <scope>NUCLEOTIDE SEQUENCE</scope>
    <source>
        <strain evidence="2">32A</strain>
    </source>
</reference>
<name>A0A975G8W0_9BACT</name>
<gene>
    <name evidence="2" type="ORF">KBB96_18850</name>
</gene>
<keyword evidence="1" id="KW-0732">Signal</keyword>
<keyword evidence="3" id="KW-1185">Reference proteome</keyword>
<protein>
    <recommendedName>
        <fullName evidence="4">DUF4394 domain-containing protein</fullName>
    </recommendedName>
</protein>
<dbReference type="KEGG" id="lamb:KBB96_18850"/>
<dbReference type="RefSeq" id="WP_211631045.1">
    <property type="nucleotide sequence ID" value="NZ_CP073100.1"/>
</dbReference>